<sequence>MNKIAIVSLALLALTKFTLGTVVPLKDGSGTQIGQLEDEIGDALLALVRLQGQFQGGLRDGQFKSSWLVARTVNETIAMLNTVANLTQSLLQHSQFQQYRTITSAIRIVHNTSTRVLTTLSGALKLCENLQKVIQSLQLTKVTKEVSMINESTSVILDSLNFAVSTTSNLTQANPEWVESSLKDLQAACSAMAISVTQLQIALWDVAIKGLTADLNVRLELLTTMLAKNVIEVRANIGKMVSQNLSSSDGSTQHTQKKQMEVLQARTASGGSLQVVRAQTVQTTSSRWSSSTLHSEICNGTTTSTKSALTTNGFSSHQQFHKPLINSSRLLSNATGSILHNSSNSHMSSQSPQPTTAASLLLNGHHLQQQQASSNGFSDVSGLRSASRTPLDWFDKFKDIGSSSSVHQQNLHHKEPADADRIE</sequence>
<organism evidence="3 4">
    <name type="scientific">Culex pipiens pipiens</name>
    <name type="common">Northern house mosquito</name>
    <dbReference type="NCBI Taxonomy" id="38569"/>
    <lineage>
        <taxon>Eukaryota</taxon>
        <taxon>Metazoa</taxon>
        <taxon>Ecdysozoa</taxon>
        <taxon>Arthropoda</taxon>
        <taxon>Hexapoda</taxon>
        <taxon>Insecta</taxon>
        <taxon>Pterygota</taxon>
        <taxon>Neoptera</taxon>
        <taxon>Endopterygota</taxon>
        <taxon>Diptera</taxon>
        <taxon>Nematocera</taxon>
        <taxon>Culicoidea</taxon>
        <taxon>Culicidae</taxon>
        <taxon>Culicinae</taxon>
        <taxon>Culicini</taxon>
        <taxon>Culex</taxon>
        <taxon>Culex</taxon>
    </lineage>
</organism>
<feature type="region of interest" description="Disordered" evidence="1">
    <location>
        <begin position="404"/>
        <end position="423"/>
    </location>
</feature>
<evidence type="ECO:0000313" key="3">
    <source>
        <dbReference type="EMBL" id="KAL1390221.1"/>
    </source>
</evidence>
<proteinExistence type="predicted"/>
<evidence type="ECO:0000256" key="2">
    <source>
        <dbReference type="SAM" id="SignalP"/>
    </source>
</evidence>
<protein>
    <submittedName>
        <fullName evidence="3">Uncharacterized protein</fullName>
    </submittedName>
</protein>
<feature type="chain" id="PRO_5044767433" evidence="2">
    <location>
        <begin position="21"/>
        <end position="423"/>
    </location>
</feature>
<gene>
    <name evidence="3" type="ORF">pipiens_012502</name>
</gene>
<feature type="signal peptide" evidence="2">
    <location>
        <begin position="1"/>
        <end position="20"/>
    </location>
</feature>
<feature type="compositionally biased region" description="Low complexity" evidence="1">
    <location>
        <begin position="340"/>
        <end position="356"/>
    </location>
</feature>
<dbReference type="Proteomes" id="UP001562425">
    <property type="component" value="Unassembled WGS sequence"/>
</dbReference>
<evidence type="ECO:0000256" key="1">
    <source>
        <dbReference type="SAM" id="MobiDB-lite"/>
    </source>
</evidence>
<evidence type="ECO:0000313" key="4">
    <source>
        <dbReference type="Proteomes" id="UP001562425"/>
    </source>
</evidence>
<keyword evidence="2" id="KW-0732">Signal</keyword>
<dbReference type="EMBL" id="JBEHCU010007975">
    <property type="protein sequence ID" value="KAL1390221.1"/>
    <property type="molecule type" value="Genomic_DNA"/>
</dbReference>
<dbReference type="AlphaFoldDB" id="A0ABD1D2I4"/>
<feature type="region of interest" description="Disordered" evidence="1">
    <location>
        <begin position="336"/>
        <end position="356"/>
    </location>
</feature>
<reference evidence="3 4" key="1">
    <citation type="submission" date="2024-05" db="EMBL/GenBank/DDBJ databases">
        <title>Culex pipiens pipiens assembly and annotation.</title>
        <authorList>
            <person name="Alout H."/>
            <person name="Durand T."/>
        </authorList>
    </citation>
    <scope>NUCLEOTIDE SEQUENCE [LARGE SCALE GENOMIC DNA]</scope>
    <source>
        <strain evidence="3">HA-2024</strain>
        <tissue evidence="3">Whole body</tissue>
    </source>
</reference>
<comment type="caution">
    <text evidence="3">The sequence shown here is derived from an EMBL/GenBank/DDBJ whole genome shotgun (WGS) entry which is preliminary data.</text>
</comment>
<accession>A0ABD1D2I4</accession>
<feature type="compositionally biased region" description="Basic and acidic residues" evidence="1">
    <location>
        <begin position="412"/>
        <end position="423"/>
    </location>
</feature>
<keyword evidence="4" id="KW-1185">Reference proteome</keyword>
<name>A0ABD1D2I4_CULPP</name>